<reference evidence="6 7" key="2">
    <citation type="submission" date="2023-10" db="EMBL/GenBank/DDBJ databases">
        <authorList>
            <person name="Han X.F."/>
        </authorList>
    </citation>
    <scope>NUCLEOTIDE SEQUENCE [LARGE SCALE GENOMIC DNA]</scope>
    <source>
        <strain evidence="6 7">KCTC 39840</strain>
    </source>
</reference>
<evidence type="ECO:0000256" key="1">
    <source>
        <dbReference type="ARBA" id="ARBA00022630"/>
    </source>
</evidence>
<keyword evidence="4" id="KW-0503">Monooxygenase</keyword>
<dbReference type="InterPro" id="IPR036661">
    <property type="entry name" value="Luciferase-like_sf"/>
</dbReference>
<keyword evidence="2" id="KW-0288">FMN</keyword>
<keyword evidence="1" id="KW-0285">Flavoprotein</keyword>
<sequence length="354" mass="39003">MDLGIFLPSATGGFAMTTAVPTRPPTWELSLDVTKRAEQLGFAFALSMVKHRGFGGEMGFWNEALDSFTLMAGLARETERITLIPSVPVLAIHPALTARQAVTVDQLAEGRFALNIVTGWYRSEYAQWSMWPGDQHYSRRYDYATEYVTILQELWETGRSSFKGEYFTLDDAQCLPLPPRRIPIVCAGRSERGMRFTAELGDYNFVVGSPEQLPEMKQRLDAEAAASGRDVRTLALFMIVAAETEEAARRRYRELLARADTAAIATMRRDMSMDAAGGAAASALEVEKSLFMGQTPLIGSYERIAEQLCALRDENLMAGCMLAFPDYVDDLQAFGERVVPLLGEPAPGATAPSA</sequence>
<keyword evidence="3" id="KW-0560">Oxidoreductase</keyword>
<dbReference type="Proteomes" id="UP001284601">
    <property type="component" value="Unassembled WGS sequence"/>
</dbReference>
<dbReference type="EMBL" id="JAWSTH010000005">
    <property type="protein sequence ID" value="MDW5593422.1"/>
    <property type="molecule type" value="Genomic_DNA"/>
</dbReference>
<accession>A0ABU4HL44</accession>
<gene>
    <name evidence="6" type="ORF">R7226_03675</name>
</gene>
<evidence type="ECO:0000313" key="6">
    <source>
        <dbReference type="EMBL" id="MDW5593422.1"/>
    </source>
</evidence>
<name>A0ABU4HL44_9ACTN</name>
<dbReference type="InterPro" id="IPR050172">
    <property type="entry name" value="SsuD_RutA_monooxygenase"/>
</dbReference>
<dbReference type="Gene3D" id="3.20.20.30">
    <property type="entry name" value="Luciferase-like domain"/>
    <property type="match status" value="1"/>
</dbReference>
<feature type="domain" description="Luciferase-like" evidence="5">
    <location>
        <begin position="1"/>
        <end position="313"/>
    </location>
</feature>
<dbReference type="PANTHER" id="PTHR42847">
    <property type="entry name" value="ALKANESULFONATE MONOOXYGENASE"/>
    <property type="match status" value="1"/>
</dbReference>
<comment type="caution">
    <text evidence="6">The sequence shown here is derived from an EMBL/GenBank/DDBJ whole genome shotgun (WGS) entry which is preliminary data.</text>
</comment>
<evidence type="ECO:0000256" key="4">
    <source>
        <dbReference type="ARBA" id="ARBA00023033"/>
    </source>
</evidence>
<keyword evidence="7" id="KW-1185">Reference proteome</keyword>
<dbReference type="RefSeq" id="WP_318595683.1">
    <property type="nucleotide sequence ID" value="NZ_JAWSTH010000005.1"/>
</dbReference>
<reference evidence="7" key="1">
    <citation type="submission" date="2023-07" db="EMBL/GenBank/DDBJ databases">
        <title>Conexibacter stalactiti sp. nov., isolated from stalactites in a lava cave and emended description of the genus Conexibacter.</title>
        <authorList>
            <person name="Lee S.D."/>
        </authorList>
    </citation>
    <scope>NUCLEOTIDE SEQUENCE [LARGE SCALE GENOMIC DNA]</scope>
    <source>
        <strain evidence="7">KCTC 39840</strain>
    </source>
</reference>
<dbReference type="SUPFAM" id="SSF51679">
    <property type="entry name" value="Bacterial luciferase-like"/>
    <property type="match status" value="1"/>
</dbReference>
<evidence type="ECO:0000256" key="2">
    <source>
        <dbReference type="ARBA" id="ARBA00022643"/>
    </source>
</evidence>
<evidence type="ECO:0000313" key="7">
    <source>
        <dbReference type="Proteomes" id="UP001284601"/>
    </source>
</evidence>
<proteinExistence type="predicted"/>
<dbReference type="PANTHER" id="PTHR42847:SF4">
    <property type="entry name" value="ALKANESULFONATE MONOOXYGENASE-RELATED"/>
    <property type="match status" value="1"/>
</dbReference>
<evidence type="ECO:0000256" key="3">
    <source>
        <dbReference type="ARBA" id="ARBA00023002"/>
    </source>
</evidence>
<organism evidence="6 7">
    <name type="scientific">Conexibacter stalactiti</name>
    <dbReference type="NCBI Taxonomy" id="1940611"/>
    <lineage>
        <taxon>Bacteria</taxon>
        <taxon>Bacillati</taxon>
        <taxon>Actinomycetota</taxon>
        <taxon>Thermoleophilia</taxon>
        <taxon>Solirubrobacterales</taxon>
        <taxon>Conexibacteraceae</taxon>
        <taxon>Conexibacter</taxon>
    </lineage>
</organism>
<evidence type="ECO:0000259" key="5">
    <source>
        <dbReference type="Pfam" id="PF00296"/>
    </source>
</evidence>
<dbReference type="InterPro" id="IPR011251">
    <property type="entry name" value="Luciferase-like_dom"/>
</dbReference>
<dbReference type="Pfam" id="PF00296">
    <property type="entry name" value="Bac_luciferase"/>
    <property type="match status" value="1"/>
</dbReference>
<protein>
    <submittedName>
        <fullName evidence="6">LLM class flavin-dependent oxidoreductase</fullName>
    </submittedName>
</protein>